<feature type="transmembrane region" description="Helical" evidence="6">
    <location>
        <begin position="255"/>
        <end position="283"/>
    </location>
</feature>
<feature type="domain" description="ABC3 transporter permease C-terminal" evidence="7">
    <location>
        <begin position="167"/>
        <end position="281"/>
    </location>
</feature>
<reference evidence="9 10" key="1">
    <citation type="submission" date="2019-07" db="EMBL/GenBank/DDBJ databases">
        <title>The draft genome sequence of Aquimarina algiphila M91.</title>
        <authorList>
            <person name="Meng X."/>
        </authorList>
    </citation>
    <scope>NUCLEOTIDE SEQUENCE [LARGE SCALE GENOMIC DNA]</scope>
    <source>
        <strain evidence="9 10">M91</strain>
    </source>
</reference>
<dbReference type="Pfam" id="PF12704">
    <property type="entry name" value="MacB_PCD"/>
    <property type="match status" value="2"/>
</dbReference>
<evidence type="ECO:0000313" key="9">
    <source>
        <dbReference type="EMBL" id="TSE08706.1"/>
    </source>
</evidence>
<evidence type="ECO:0000256" key="6">
    <source>
        <dbReference type="SAM" id="Phobius"/>
    </source>
</evidence>
<evidence type="ECO:0000256" key="5">
    <source>
        <dbReference type="ARBA" id="ARBA00023136"/>
    </source>
</evidence>
<feature type="domain" description="MacB-like periplasmic core" evidence="8">
    <location>
        <begin position="6"/>
        <end position="122"/>
    </location>
</feature>
<sequence>MQIMVFFDMFSFSLIQGTEKEALEGTNNMVISRDLATSLFGSVDNSIGKSISFNKDETFKVSAVFENITSASTLQFDFVLPFDVLFRHYPYLYKDWNYNYARTFVLLTPETTLQQLNTKIEKYLTTRIEDSTNLLLARPFSEGYLYGKYEDGVQTGGRIDYVRLFFVIGFFILFIACINFMNLSTAHASLRTKEIGLRKALGGKRKSLVFQFLWESTFLVSIALIVSIVLVIVLLPFFNELTNKTMVFRMTKEMVLFLIGVNLVTGLVAGMYPAFYISGFNIVQALTGKLKTTFSEFWVRKGLVVFQFSISVILIIGVLIIYKQISLMQNTNQGFDRENIVYFSLEGTLENNPKTFLEEVKNLAGVKNASIANSGFFGGHGGTSGITWEGKNEEDNTQMSYLVTDYDMIELMGMEILEGRSFSRDFGSDSTKIIFNEAAIKKMGLKDPIGAKITLWDTPMEIVGVVKNFHFESLQEELKPIFMYMQPQRLNTVMLKLEKGDLAKTIDELTRFYEKYNPGFPLEYKFLDADFQKLYKAERMVLSLSKYFAGLAIIISCLGLFGLAIFTAQRRRKEISIRKVLGQSTSQVTMMLSGEFAKLVLIAISIALPVAYLLASDWLSGFAYKIPLKIWYFFVAGFVALLVAMLTVGAQAIGAANKNPIDGLRDE</sequence>
<keyword evidence="2" id="KW-1003">Cell membrane</keyword>
<evidence type="ECO:0000313" key="10">
    <source>
        <dbReference type="Proteomes" id="UP000318833"/>
    </source>
</evidence>
<feature type="transmembrane region" description="Helical" evidence="6">
    <location>
        <begin position="303"/>
        <end position="322"/>
    </location>
</feature>
<feature type="transmembrane region" description="Helical" evidence="6">
    <location>
        <begin position="596"/>
        <end position="615"/>
    </location>
</feature>
<dbReference type="Pfam" id="PF02687">
    <property type="entry name" value="FtsX"/>
    <property type="match status" value="2"/>
</dbReference>
<comment type="caution">
    <text evidence="9">The sequence shown here is derived from an EMBL/GenBank/DDBJ whole genome shotgun (WGS) entry which is preliminary data.</text>
</comment>
<evidence type="ECO:0000259" key="8">
    <source>
        <dbReference type="Pfam" id="PF12704"/>
    </source>
</evidence>
<dbReference type="OrthoDB" id="5933722at2"/>
<dbReference type="InterPro" id="IPR050250">
    <property type="entry name" value="Macrolide_Exporter_MacB"/>
</dbReference>
<keyword evidence="5 6" id="KW-0472">Membrane</keyword>
<gene>
    <name evidence="9" type="ORF">FOF46_11200</name>
</gene>
<evidence type="ECO:0000259" key="7">
    <source>
        <dbReference type="Pfam" id="PF02687"/>
    </source>
</evidence>
<dbReference type="EMBL" id="VLNR01000020">
    <property type="protein sequence ID" value="TSE08706.1"/>
    <property type="molecule type" value="Genomic_DNA"/>
</dbReference>
<proteinExistence type="predicted"/>
<dbReference type="GO" id="GO:0022857">
    <property type="term" value="F:transmembrane transporter activity"/>
    <property type="evidence" value="ECO:0007669"/>
    <property type="project" value="TreeGrafter"/>
</dbReference>
<feature type="transmembrane region" description="Helical" evidence="6">
    <location>
        <begin position="164"/>
        <end position="183"/>
    </location>
</feature>
<dbReference type="PANTHER" id="PTHR30572:SF18">
    <property type="entry name" value="ABC-TYPE MACROLIDE FAMILY EXPORT SYSTEM PERMEASE COMPONENT 2"/>
    <property type="match status" value="1"/>
</dbReference>
<dbReference type="AlphaFoldDB" id="A0A554VKU4"/>
<dbReference type="PANTHER" id="PTHR30572">
    <property type="entry name" value="MEMBRANE COMPONENT OF TRANSPORTER-RELATED"/>
    <property type="match status" value="1"/>
</dbReference>
<keyword evidence="3 6" id="KW-0812">Transmembrane</keyword>
<comment type="subcellular location">
    <subcellularLocation>
        <location evidence="1">Cell membrane</location>
        <topology evidence="1">Multi-pass membrane protein</topology>
    </subcellularLocation>
</comment>
<evidence type="ECO:0000256" key="1">
    <source>
        <dbReference type="ARBA" id="ARBA00004651"/>
    </source>
</evidence>
<feature type="transmembrane region" description="Helical" evidence="6">
    <location>
        <begin position="208"/>
        <end position="235"/>
    </location>
</feature>
<evidence type="ECO:0000256" key="4">
    <source>
        <dbReference type="ARBA" id="ARBA00022989"/>
    </source>
</evidence>
<feature type="transmembrane region" description="Helical" evidence="6">
    <location>
        <begin position="547"/>
        <end position="568"/>
    </location>
</feature>
<protein>
    <submittedName>
        <fullName evidence="9">FtsX-like permease family protein</fullName>
    </submittedName>
</protein>
<dbReference type="InterPro" id="IPR003838">
    <property type="entry name" value="ABC3_permease_C"/>
</dbReference>
<feature type="domain" description="MacB-like periplasmic core" evidence="8">
    <location>
        <begin position="310"/>
        <end position="508"/>
    </location>
</feature>
<dbReference type="Proteomes" id="UP000318833">
    <property type="component" value="Unassembled WGS sequence"/>
</dbReference>
<dbReference type="InterPro" id="IPR025857">
    <property type="entry name" value="MacB_PCD"/>
</dbReference>
<accession>A0A554VKU4</accession>
<dbReference type="RefSeq" id="WP_143916518.1">
    <property type="nucleotide sequence ID" value="NZ_CANMIK010000023.1"/>
</dbReference>
<evidence type="ECO:0000256" key="3">
    <source>
        <dbReference type="ARBA" id="ARBA00022692"/>
    </source>
</evidence>
<dbReference type="GO" id="GO:0005886">
    <property type="term" value="C:plasma membrane"/>
    <property type="evidence" value="ECO:0007669"/>
    <property type="project" value="UniProtKB-SubCell"/>
</dbReference>
<name>A0A554VKU4_9FLAO</name>
<keyword evidence="10" id="KW-1185">Reference proteome</keyword>
<feature type="transmembrane region" description="Helical" evidence="6">
    <location>
        <begin position="630"/>
        <end position="650"/>
    </location>
</feature>
<organism evidence="9 10">
    <name type="scientific">Aquimarina algiphila</name>
    <dbReference type="NCBI Taxonomy" id="2047982"/>
    <lineage>
        <taxon>Bacteria</taxon>
        <taxon>Pseudomonadati</taxon>
        <taxon>Bacteroidota</taxon>
        <taxon>Flavobacteriia</taxon>
        <taxon>Flavobacteriales</taxon>
        <taxon>Flavobacteriaceae</taxon>
        <taxon>Aquimarina</taxon>
    </lineage>
</organism>
<evidence type="ECO:0000256" key="2">
    <source>
        <dbReference type="ARBA" id="ARBA00022475"/>
    </source>
</evidence>
<feature type="domain" description="ABC3 transporter permease C-terminal" evidence="7">
    <location>
        <begin position="548"/>
        <end position="660"/>
    </location>
</feature>
<keyword evidence="4 6" id="KW-1133">Transmembrane helix</keyword>